<keyword evidence="3 6" id="KW-1133">Transmembrane helix</keyword>
<dbReference type="AlphaFoldDB" id="U4LEP2"/>
<evidence type="ECO:0000256" key="2">
    <source>
        <dbReference type="ARBA" id="ARBA00022692"/>
    </source>
</evidence>
<dbReference type="OrthoDB" id="448280at2759"/>
<accession>U4LEP2</accession>
<reference evidence="8 9" key="1">
    <citation type="journal article" date="2013" name="PLoS Genet.">
        <title>The genome and development-dependent transcriptomes of Pyronema confluens: a window into fungal evolution.</title>
        <authorList>
            <person name="Traeger S."/>
            <person name="Altegoer F."/>
            <person name="Freitag M."/>
            <person name="Gabaldon T."/>
            <person name="Kempken F."/>
            <person name="Kumar A."/>
            <person name="Marcet-Houben M."/>
            <person name="Poggeler S."/>
            <person name="Stajich J.E."/>
            <person name="Nowrousian M."/>
        </authorList>
    </citation>
    <scope>NUCLEOTIDE SEQUENCE [LARGE SCALE GENOMIC DNA]</scope>
    <source>
        <strain evidence="9">CBS 100304</strain>
        <tissue evidence="8">Vegetative mycelium</tissue>
    </source>
</reference>
<feature type="signal peptide" evidence="7">
    <location>
        <begin position="1"/>
        <end position="15"/>
    </location>
</feature>
<protein>
    <submittedName>
        <fullName evidence="8">Similar to Zinc-regulated transporter 1 acc. no. O94639</fullName>
    </submittedName>
</protein>
<evidence type="ECO:0000256" key="7">
    <source>
        <dbReference type="SAM" id="SignalP"/>
    </source>
</evidence>
<feature type="transmembrane region" description="Helical" evidence="6">
    <location>
        <begin position="203"/>
        <end position="224"/>
    </location>
</feature>
<comment type="subcellular location">
    <subcellularLocation>
        <location evidence="1">Membrane</location>
        <topology evidence="1">Multi-pass membrane protein</topology>
    </subcellularLocation>
</comment>
<evidence type="ECO:0000256" key="4">
    <source>
        <dbReference type="ARBA" id="ARBA00023136"/>
    </source>
</evidence>
<feature type="compositionally biased region" description="Basic and acidic residues" evidence="5">
    <location>
        <begin position="294"/>
        <end position="305"/>
    </location>
</feature>
<evidence type="ECO:0000256" key="5">
    <source>
        <dbReference type="SAM" id="MobiDB-lite"/>
    </source>
</evidence>
<keyword evidence="4 6" id="KW-0472">Membrane</keyword>
<evidence type="ECO:0000256" key="6">
    <source>
        <dbReference type="SAM" id="Phobius"/>
    </source>
</evidence>
<sequence length="475" mass="50006">MIFLPLLALAGAVLAQSSTAATEAVTSLDDCHLHELTQFCIVQPSGKEIEVTTAKDAAAAKALPTTYLDCHTHAGETFCVGPTGDDILIPSLSTQSADDHSDHAEEGEAAHVGETAEEHAAHAGEGAEDASSAEQTCHFHAGVEHCTGGPKKATGSDACARQDRSYNVPWRIGSIFIVLCTSSIAVFLPLVLRRFTAMDSKHIGFAIIKQFGTGVIIATAFIHLLTHAEMMFSNDCVGSLGYEATTTAIAMGGLLAAALVEYIGHRYIDHRSELAAAAARSNSDASSGEFGAGSDKEASENDNHQHQLHHNTAADDKLSVFVMEMGIIFHSILIGITLVVAGDQVFKSLLVVIIFHQGFEGLALGARIAGLAPEKSLNLMKIGMATLFACITPIGMAIGVGVRNHFNGNDRSTLLTLGTLDALSAGILVWVGVVEMLAADWLHGDLRRASMVRTAIAALSLFLGMALMGLLGKWA</sequence>
<feature type="region of interest" description="Disordered" evidence="5">
    <location>
        <begin position="283"/>
        <end position="307"/>
    </location>
</feature>
<feature type="transmembrane region" description="Helical" evidence="6">
    <location>
        <begin position="422"/>
        <end position="442"/>
    </location>
</feature>
<dbReference type="Pfam" id="PF02535">
    <property type="entry name" value="Zip"/>
    <property type="match status" value="1"/>
</dbReference>
<evidence type="ECO:0000256" key="3">
    <source>
        <dbReference type="ARBA" id="ARBA00022989"/>
    </source>
</evidence>
<dbReference type="PANTHER" id="PTHR11040:SF44">
    <property type="entry name" value="PROTEIN ZNTC-RELATED"/>
    <property type="match status" value="1"/>
</dbReference>
<dbReference type="OMA" id="QYTGCHS"/>
<feature type="transmembrane region" description="Helical" evidence="6">
    <location>
        <begin position="382"/>
        <end position="402"/>
    </location>
</feature>
<dbReference type="PANTHER" id="PTHR11040">
    <property type="entry name" value="ZINC/IRON TRANSPORTER"/>
    <property type="match status" value="1"/>
</dbReference>
<evidence type="ECO:0000256" key="1">
    <source>
        <dbReference type="ARBA" id="ARBA00004141"/>
    </source>
</evidence>
<dbReference type="InterPro" id="IPR003689">
    <property type="entry name" value="ZIP"/>
</dbReference>
<feature type="chain" id="PRO_5012384425" evidence="7">
    <location>
        <begin position="16"/>
        <end position="475"/>
    </location>
</feature>
<dbReference type="GO" id="GO:0005886">
    <property type="term" value="C:plasma membrane"/>
    <property type="evidence" value="ECO:0007669"/>
    <property type="project" value="TreeGrafter"/>
</dbReference>
<feature type="transmembrane region" description="Helical" evidence="6">
    <location>
        <begin position="244"/>
        <end position="264"/>
    </location>
</feature>
<feature type="transmembrane region" description="Helical" evidence="6">
    <location>
        <begin position="454"/>
        <end position="472"/>
    </location>
</feature>
<dbReference type="GO" id="GO:0005385">
    <property type="term" value="F:zinc ion transmembrane transporter activity"/>
    <property type="evidence" value="ECO:0007669"/>
    <property type="project" value="TreeGrafter"/>
</dbReference>
<keyword evidence="2 6" id="KW-0812">Transmembrane</keyword>
<dbReference type="EMBL" id="HF935415">
    <property type="protein sequence ID" value="CCX30022.1"/>
    <property type="molecule type" value="Genomic_DNA"/>
</dbReference>
<dbReference type="eggNOG" id="KOG1558">
    <property type="taxonomic scope" value="Eukaryota"/>
</dbReference>
<evidence type="ECO:0000313" key="9">
    <source>
        <dbReference type="Proteomes" id="UP000018144"/>
    </source>
</evidence>
<gene>
    <name evidence="8" type="ORF">PCON_08014</name>
</gene>
<feature type="transmembrane region" description="Helical" evidence="6">
    <location>
        <begin position="318"/>
        <end position="342"/>
    </location>
</feature>
<keyword evidence="9" id="KW-1185">Reference proteome</keyword>
<keyword evidence="7" id="KW-0732">Signal</keyword>
<dbReference type="Proteomes" id="UP000018144">
    <property type="component" value="Unassembled WGS sequence"/>
</dbReference>
<evidence type="ECO:0000313" key="8">
    <source>
        <dbReference type="EMBL" id="CCX30022.1"/>
    </source>
</evidence>
<dbReference type="STRING" id="1076935.U4LEP2"/>
<organism evidence="8 9">
    <name type="scientific">Pyronema omphalodes (strain CBS 100304)</name>
    <name type="common">Pyronema confluens</name>
    <dbReference type="NCBI Taxonomy" id="1076935"/>
    <lineage>
        <taxon>Eukaryota</taxon>
        <taxon>Fungi</taxon>
        <taxon>Dikarya</taxon>
        <taxon>Ascomycota</taxon>
        <taxon>Pezizomycotina</taxon>
        <taxon>Pezizomycetes</taxon>
        <taxon>Pezizales</taxon>
        <taxon>Pyronemataceae</taxon>
        <taxon>Pyronema</taxon>
    </lineage>
</organism>
<name>U4LEP2_PYROM</name>
<proteinExistence type="predicted"/>
<feature type="transmembrane region" description="Helical" evidence="6">
    <location>
        <begin position="170"/>
        <end position="191"/>
    </location>
</feature>